<proteinExistence type="predicted"/>
<feature type="compositionally biased region" description="Polar residues" evidence="1">
    <location>
        <begin position="20"/>
        <end position="32"/>
    </location>
</feature>
<feature type="compositionally biased region" description="Basic and acidic residues" evidence="1">
    <location>
        <begin position="34"/>
        <end position="46"/>
    </location>
</feature>
<evidence type="ECO:0000313" key="3">
    <source>
        <dbReference type="Proteomes" id="UP000681720"/>
    </source>
</evidence>
<dbReference type="AlphaFoldDB" id="A0A8S2X006"/>
<protein>
    <submittedName>
        <fullName evidence="2">Uncharacterized protein</fullName>
    </submittedName>
</protein>
<name>A0A8S2X006_9BILA</name>
<gene>
    <name evidence="2" type="ORF">GIL414_LOCUS33332</name>
</gene>
<dbReference type="Proteomes" id="UP000681720">
    <property type="component" value="Unassembled WGS sequence"/>
</dbReference>
<feature type="region of interest" description="Disordered" evidence="1">
    <location>
        <begin position="1"/>
        <end position="46"/>
    </location>
</feature>
<sequence>MNGYGSTNDNKTNHSDALLQKTSIGTSNNTTTAKKKDIIENDSGSR</sequence>
<comment type="caution">
    <text evidence="2">The sequence shown here is derived from an EMBL/GenBank/DDBJ whole genome shotgun (WGS) entry which is preliminary data.</text>
</comment>
<accession>A0A8S2X006</accession>
<evidence type="ECO:0000313" key="2">
    <source>
        <dbReference type="EMBL" id="CAF4470825.1"/>
    </source>
</evidence>
<dbReference type="EMBL" id="CAJOBJ010073587">
    <property type="protein sequence ID" value="CAF4470825.1"/>
    <property type="molecule type" value="Genomic_DNA"/>
</dbReference>
<evidence type="ECO:0000256" key="1">
    <source>
        <dbReference type="SAM" id="MobiDB-lite"/>
    </source>
</evidence>
<feature type="compositionally biased region" description="Polar residues" evidence="1">
    <location>
        <begin position="1"/>
        <end position="10"/>
    </location>
</feature>
<feature type="non-terminal residue" evidence="2">
    <location>
        <position position="1"/>
    </location>
</feature>
<reference evidence="2" key="1">
    <citation type="submission" date="2021-02" db="EMBL/GenBank/DDBJ databases">
        <authorList>
            <person name="Nowell W R."/>
        </authorList>
    </citation>
    <scope>NUCLEOTIDE SEQUENCE</scope>
</reference>
<organism evidence="2 3">
    <name type="scientific">Rotaria magnacalcarata</name>
    <dbReference type="NCBI Taxonomy" id="392030"/>
    <lineage>
        <taxon>Eukaryota</taxon>
        <taxon>Metazoa</taxon>
        <taxon>Spiralia</taxon>
        <taxon>Gnathifera</taxon>
        <taxon>Rotifera</taxon>
        <taxon>Eurotatoria</taxon>
        <taxon>Bdelloidea</taxon>
        <taxon>Philodinida</taxon>
        <taxon>Philodinidae</taxon>
        <taxon>Rotaria</taxon>
    </lineage>
</organism>